<accession>A0A226DEA3</accession>
<feature type="domain" description="FHA" evidence="2">
    <location>
        <begin position="73"/>
        <end position="131"/>
    </location>
</feature>
<dbReference type="AlphaFoldDB" id="A0A226DEA3"/>
<comment type="caution">
    <text evidence="3">The sequence shown here is derived from an EMBL/GenBank/DDBJ whole genome shotgun (WGS) entry which is preliminary data.</text>
</comment>
<gene>
    <name evidence="3" type="ORF">Fcan01_21987</name>
</gene>
<dbReference type="Gene3D" id="3.80.10.10">
    <property type="entry name" value="Ribonuclease Inhibitor"/>
    <property type="match status" value="1"/>
</dbReference>
<dbReference type="EMBL" id="LNIX01000023">
    <property type="protein sequence ID" value="OXA43184.1"/>
    <property type="molecule type" value="Genomic_DNA"/>
</dbReference>
<sequence>MVPGPWSPGDHLKNGPCSLVPGGPSKKMVPRPWSPGDHRKNGPWSPRDQGPNGPPGDHTGPLRAMIDTGDYTIGSGKNLDNLDLEKYGQFLIFHLHADVADVQCQIECDTDGNFWFHGLGYSDTFVNGKLLIPNFIKFPEEQRFGRVRNHRVKNKWEDSPVKLKSGDVFYFSYVCSHLWDHKLASSCGRRLYRKNPVGKDYTVFKFERPTPTKSVQNLNDEDSSPPNHPIFNNHIILSKILQNLVSSTSNILTNQTDLLNCRLVSTPFDHVARKVLRKDVVLQFIVDIDSLYTHDANHFLNRLYWKTHRFKHLKFDAMNISIYKKRFHHWVNYSEKPKPTEIKFNQDFSSFINHPDFHPLKSLKIDVDYLSPISTLLVKCYLSLEQLDIQVKLDWILDEKKATFPENLKFPKLRKLTLDFSYVQNNEIVSNSVSLAGLILASNKVEELVIKKYTRLPADFGSFKNLKKITISGRRMLHWETFNFHEFLYQFITLPIGQLCSLKVFLPANDELSTPVKIEESLFQLVENHRRTLQSLEISLNSRYFENPITLPRCMPNLKKLWIIIPDGDLKQAGFIVGVRLSSQKGEKSHQNVDDSMKMPLVLRDGRECTHRFCPSCGDDTLLYGKWHRNEVGF</sequence>
<name>A0A226DEA3_FOLCA</name>
<organism evidence="3 4">
    <name type="scientific">Folsomia candida</name>
    <name type="common">Springtail</name>
    <dbReference type="NCBI Taxonomy" id="158441"/>
    <lineage>
        <taxon>Eukaryota</taxon>
        <taxon>Metazoa</taxon>
        <taxon>Ecdysozoa</taxon>
        <taxon>Arthropoda</taxon>
        <taxon>Hexapoda</taxon>
        <taxon>Collembola</taxon>
        <taxon>Entomobryomorpha</taxon>
        <taxon>Isotomoidea</taxon>
        <taxon>Isotomidae</taxon>
        <taxon>Proisotominae</taxon>
        <taxon>Folsomia</taxon>
    </lineage>
</organism>
<feature type="region of interest" description="Disordered" evidence="1">
    <location>
        <begin position="1"/>
        <end position="62"/>
    </location>
</feature>
<proteinExistence type="predicted"/>
<dbReference type="Proteomes" id="UP000198287">
    <property type="component" value="Unassembled WGS sequence"/>
</dbReference>
<evidence type="ECO:0000259" key="2">
    <source>
        <dbReference type="PROSITE" id="PS50006"/>
    </source>
</evidence>
<evidence type="ECO:0000256" key="1">
    <source>
        <dbReference type="SAM" id="MobiDB-lite"/>
    </source>
</evidence>
<dbReference type="InterPro" id="IPR000253">
    <property type="entry name" value="FHA_dom"/>
</dbReference>
<evidence type="ECO:0000313" key="3">
    <source>
        <dbReference type="EMBL" id="OXA43184.1"/>
    </source>
</evidence>
<reference evidence="3 4" key="1">
    <citation type="submission" date="2015-12" db="EMBL/GenBank/DDBJ databases">
        <title>The genome of Folsomia candida.</title>
        <authorList>
            <person name="Faddeeva A."/>
            <person name="Derks M.F."/>
            <person name="Anvar Y."/>
            <person name="Smit S."/>
            <person name="Van Straalen N."/>
            <person name="Roelofs D."/>
        </authorList>
    </citation>
    <scope>NUCLEOTIDE SEQUENCE [LARGE SCALE GENOMIC DNA]</scope>
    <source>
        <strain evidence="3 4">VU population</strain>
        <tissue evidence="3">Whole body</tissue>
    </source>
</reference>
<protein>
    <recommendedName>
        <fullName evidence="2">FHA domain-containing protein</fullName>
    </recommendedName>
</protein>
<dbReference type="InterPro" id="IPR032675">
    <property type="entry name" value="LRR_dom_sf"/>
</dbReference>
<dbReference type="SUPFAM" id="SSF52047">
    <property type="entry name" value="RNI-like"/>
    <property type="match status" value="1"/>
</dbReference>
<dbReference type="PROSITE" id="PS50006">
    <property type="entry name" value="FHA_DOMAIN"/>
    <property type="match status" value="1"/>
</dbReference>
<evidence type="ECO:0000313" key="4">
    <source>
        <dbReference type="Proteomes" id="UP000198287"/>
    </source>
</evidence>
<keyword evidence="4" id="KW-1185">Reference proteome</keyword>